<evidence type="ECO:0000313" key="2">
    <source>
        <dbReference type="EMBL" id="VWC28172.1"/>
    </source>
</evidence>
<sequence>MSVIETVLDVDLLKRAEDVIRQTPGWADSRPVFEWMSGGGAHKNLVAIDGDRKCMLKLWNTTWEGLGVIPPSGVAMENTRLAGELGIGARVLKITTEPLALVVEFLPGKLLDTSDRAGRRRLLSAARRLHDSGARFARDFSPFSDARSQFACARQRGVDLPDGYEELCKVMARVEKVLDLRITDFVPCHNDLYGANILETTTCDVRLVDYDLSGNGDRCYELGFIATYGELDTDSIGQMCEDYFGTNDACRQARVRLFALAADYCSLGLWTVAQGASDKNADYDYVGELNRSLDKVKKRIDSPEFGTLLQTAAR</sequence>
<dbReference type="GeneID" id="93031327"/>
<proteinExistence type="predicted"/>
<dbReference type="Proteomes" id="UP000494125">
    <property type="component" value="Unassembled WGS sequence"/>
</dbReference>
<keyword evidence="3" id="KW-1185">Reference proteome</keyword>
<dbReference type="Gene3D" id="3.90.1200.10">
    <property type="match status" value="1"/>
</dbReference>
<dbReference type="RefSeq" id="WP_151049840.1">
    <property type="nucleotide sequence ID" value="NZ_CABVPN010000051.1"/>
</dbReference>
<gene>
    <name evidence="2" type="ORF">BDI24065_06232</name>
</gene>
<dbReference type="Pfam" id="PF01636">
    <property type="entry name" value="APH"/>
    <property type="match status" value="1"/>
</dbReference>
<evidence type="ECO:0000313" key="3">
    <source>
        <dbReference type="Proteomes" id="UP000494125"/>
    </source>
</evidence>
<dbReference type="AlphaFoldDB" id="A0A6P2QW61"/>
<accession>A0A6P2QW61</accession>
<feature type="domain" description="Aminoglycoside phosphotransferase" evidence="1">
    <location>
        <begin position="99"/>
        <end position="243"/>
    </location>
</feature>
<dbReference type="InterPro" id="IPR011009">
    <property type="entry name" value="Kinase-like_dom_sf"/>
</dbReference>
<organism evidence="2 3">
    <name type="scientific">Burkholderia diffusa</name>
    <dbReference type="NCBI Taxonomy" id="488732"/>
    <lineage>
        <taxon>Bacteria</taxon>
        <taxon>Pseudomonadati</taxon>
        <taxon>Pseudomonadota</taxon>
        <taxon>Betaproteobacteria</taxon>
        <taxon>Burkholderiales</taxon>
        <taxon>Burkholderiaceae</taxon>
        <taxon>Burkholderia</taxon>
        <taxon>Burkholderia cepacia complex</taxon>
    </lineage>
</organism>
<name>A0A6P2QW61_9BURK</name>
<dbReference type="EMBL" id="CABVPN010000051">
    <property type="protein sequence ID" value="VWC28172.1"/>
    <property type="molecule type" value="Genomic_DNA"/>
</dbReference>
<evidence type="ECO:0000259" key="1">
    <source>
        <dbReference type="Pfam" id="PF01636"/>
    </source>
</evidence>
<protein>
    <recommendedName>
        <fullName evidence="1">Aminoglycoside phosphotransferase domain-containing protein</fullName>
    </recommendedName>
</protein>
<dbReference type="SUPFAM" id="SSF56112">
    <property type="entry name" value="Protein kinase-like (PK-like)"/>
    <property type="match status" value="1"/>
</dbReference>
<reference evidence="2 3" key="1">
    <citation type="submission" date="2019-09" db="EMBL/GenBank/DDBJ databases">
        <authorList>
            <person name="Depoorter E."/>
        </authorList>
    </citation>
    <scope>NUCLEOTIDE SEQUENCE [LARGE SCALE GENOMIC DNA]</scope>
    <source>
        <strain evidence="2">LMG 24065</strain>
    </source>
</reference>
<dbReference type="InterPro" id="IPR002575">
    <property type="entry name" value="Aminoglycoside_PTrfase"/>
</dbReference>